<name>A0A0C2WXK3_AMAMK</name>
<dbReference type="STRING" id="946122.A0A0C2WXK3"/>
<dbReference type="PANTHER" id="PTHR10039:SF14">
    <property type="entry name" value="NACHT DOMAIN-CONTAINING PROTEIN"/>
    <property type="match status" value="1"/>
</dbReference>
<keyword evidence="5" id="KW-1185">Reference proteome</keyword>
<dbReference type="InterPro" id="IPR011044">
    <property type="entry name" value="Quino_amine_DH_bsu"/>
</dbReference>
<sequence length="1076" mass="120486">MSASDSSNSPSKSITLGSSHKRKLSKEEVDIQRKRPSTVSRPQPVDHFTSRQAPSMSILQGSSDFTINNADFNQIYGNATIIRFGDGQFTEDQRNLICDFIANHASFPDINHNLNRHFLTQSIINLPRAEAVFDDYQTKKKSEPCFEGTRVALLREMADWATGSDESRMYILSGLAGIGKSTVAYTIASRAAGLNLLGASFFFSRDEGDRNNAKKFFTTIAYQLCLYDKTFAEAIGNVLQTDGGSAITKGPREQLQALIVDPLRSIIQLRARPILVVVDALDECYEDDWLSVLTGLRRLVQDLPSFKVILTTRPQPYLDQFFRSQDGHKIFHLQDIENKVVDGDIRLYLKHSLSPDQVQKRLPMRKWCASDEEIDRLVRAAGRLFIIASTSIRYILDKVASNPAAQMQKLLCTFVQDRMPFKDLNEFYTVILRNVAPVDCDDDVVDRYKSVVGAMISVQYPLPVTTLAHLIDIDVEQIRAVTVNLQSVILLGDDDTPRIYHKSFPDYITNSKRCKDDNLHIDPMIRHMRITIRCFQIMEQHLKYNILDLGTPARFMSNDDGLAKDGITDERLERNIPPQLQYACVYWANHLEVTNIEDANVKKELEQFADKHMLHWFEALSLIRKLDCAHRAIRIVLKVLKSTSSDLRQLLLDGLRFISKFYETIETSALHTYYSALSFTPTDTLLYHRYIEEAAHNVCSVEGGPAKWDALVANWPHGEQVDAVKFSLDNTMLVSLSERKLKVWDAATGTPISTIRVGGFGGGFAIANNFSTVASFNDNIITLYDVNGSERGASFTTRSTIVKVAICSESNRIGAMLSDQTLCLWDSGNGELLGNFEFHQDRALLDLFRPWYLGRDPDREWDRLQFSPAGARLAYSSVDYGFVHLRNGIDGSFVANLDCKSSMHRVAFSADGSRIATLTSASLNLWNCEDGKLIGIAQSSCDGLAISANGYLLATGYMDSATLWNGDRGNPLPQIEVLSLGFRMLAIAFSLDDILAISTVAGIKLYNVKSRSFISTLSTPSSLSRMNKKSVVSLHWLCPGIVYGLPAGLLLVKLSCGRQVALENNQLLLIRIIQRK</sequence>
<evidence type="ECO:0000313" key="5">
    <source>
        <dbReference type="Proteomes" id="UP000054549"/>
    </source>
</evidence>
<dbReference type="PANTHER" id="PTHR10039">
    <property type="entry name" value="AMELOGENIN"/>
    <property type="match status" value="1"/>
</dbReference>
<dbReference type="InterPro" id="IPR007111">
    <property type="entry name" value="NACHT_NTPase"/>
</dbReference>
<keyword evidence="1" id="KW-0677">Repeat</keyword>
<dbReference type="SMART" id="SM00320">
    <property type="entry name" value="WD40"/>
    <property type="match status" value="4"/>
</dbReference>
<dbReference type="Gene3D" id="2.130.10.10">
    <property type="entry name" value="YVTN repeat-like/Quinoprotein amine dehydrogenase"/>
    <property type="match status" value="3"/>
</dbReference>
<dbReference type="SUPFAM" id="SSF52540">
    <property type="entry name" value="P-loop containing nucleoside triphosphate hydrolases"/>
    <property type="match status" value="1"/>
</dbReference>
<proteinExistence type="predicted"/>
<dbReference type="SUPFAM" id="SSF50969">
    <property type="entry name" value="YVTN repeat-like/Quinoprotein amine dehydrogenase"/>
    <property type="match status" value="1"/>
</dbReference>
<dbReference type="EMBL" id="KN818236">
    <property type="protein sequence ID" value="KIL66507.1"/>
    <property type="molecule type" value="Genomic_DNA"/>
</dbReference>
<organism evidence="4 5">
    <name type="scientific">Amanita muscaria (strain Koide BX008)</name>
    <dbReference type="NCBI Taxonomy" id="946122"/>
    <lineage>
        <taxon>Eukaryota</taxon>
        <taxon>Fungi</taxon>
        <taxon>Dikarya</taxon>
        <taxon>Basidiomycota</taxon>
        <taxon>Agaricomycotina</taxon>
        <taxon>Agaricomycetes</taxon>
        <taxon>Agaricomycetidae</taxon>
        <taxon>Agaricales</taxon>
        <taxon>Pluteineae</taxon>
        <taxon>Amanitaceae</taxon>
        <taxon>Amanita</taxon>
    </lineage>
</organism>
<accession>A0A0C2WXK3</accession>
<evidence type="ECO:0000256" key="1">
    <source>
        <dbReference type="ARBA" id="ARBA00022737"/>
    </source>
</evidence>
<dbReference type="PROSITE" id="PS50837">
    <property type="entry name" value="NACHT"/>
    <property type="match status" value="1"/>
</dbReference>
<dbReference type="HOGENOM" id="CLU_000288_6_19_1"/>
<evidence type="ECO:0000313" key="4">
    <source>
        <dbReference type="EMBL" id="KIL66507.1"/>
    </source>
</evidence>
<dbReference type="Proteomes" id="UP000054549">
    <property type="component" value="Unassembled WGS sequence"/>
</dbReference>
<protein>
    <recommendedName>
        <fullName evidence="3">NACHT domain-containing protein</fullName>
    </recommendedName>
</protein>
<evidence type="ECO:0000259" key="3">
    <source>
        <dbReference type="PROSITE" id="PS50837"/>
    </source>
</evidence>
<evidence type="ECO:0000256" key="2">
    <source>
        <dbReference type="SAM" id="MobiDB-lite"/>
    </source>
</evidence>
<dbReference type="AlphaFoldDB" id="A0A0C2WXK3"/>
<dbReference type="InterPro" id="IPR056884">
    <property type="entry name" value="NPHP3-like_N"/>
</dbReference>
<dbReference type="InterPro" id="IPR015943">
    <property type="entry name" value="WD40/YVTN_repeat-like_dom_sf"/>
</dbReference>
<gene>
    <name evidence="4" type="ORF">M378DRAFT_160981</name>
</gene>
<dbReference type="Pfam" id="PF24883">
    <property type="entry name" value="NPHP3_N"/>
    <property type="match status" value="1"/>
</dbReference>
<dbReference type="InterPro" id="IPR027417">
    <property type="entry name" value="P-loop_NTPase"/>
</dbReference>
<dbReference type="Gene3D" id="3.40.50.300">
    <property type="entry name" value="P-loop containing nucleotide triphosphate hydrolases"/>
    <property type="match status" value="1"/>
</dbReference>
<dbReference type="OrthoDB" id="163438at2759"/>
<feature type="region of interest" description="Disordered" evidence="2">
    <location>
        <begin position="1"/>
        <end position="53"/>
    </location>
</feature>
<dbReference type="InterPro" id="IPR001680">
    <property type="entry name" value="WD40_rpt"/>
</dbReference>
<reference evidence="4 5" key="1">
    <citation type="submission" date="2014-04" db="EMBL/GenBank/DDBJ databases">
        <title>Evolutionary Origins and Diversification of the Mycorrhizal Mutualists.</title>
        <authorList>
            <consortium name="DOE Joint Genome Institute"/>
            <consortium name="Mycorrhizal Genomics Consortium"/>
            <person name="Kohler A."/>
            <person name="Kuo A."/>
            <person name="Nagy L.G."/>
            <person name="Floudas D."/>
            <person name="Copeland A."/>
            <person name="Barry K.W."/>
            <person name="Cichocki N."/>
            <person name="Veneault-Fourrey C."/>
            <person name="LaButti K."/>
            <person name="Lindquist E.A."/>
            <person name="Lipzen A."/>
            <person name="Lundell T."/>
            <person name="Morin E."/>
            <person name="Murat C."/>
            <person name="Riley R."/>
            <person name="Ohm R."/>
            <person name="Sun H."/>
            <person name="Tunlid A."/>
            <person name="Henrissat B."/>
            <person name="Grigoriev I.V."/>
            <person name="Hibbett D.S."/>
            <person name="Martin F."/>
        </authorList>
    </citation>
    <scope>NUCLEOTIDE SEQUENCE [LARGE SCALE GENOMIC DNA]</scope>
    <source>
        <strain evidence="4 5">Koide BX008</strain>
    </source>
</reference>
<feature type="domain" description="NACHT" evidence="3">
    <location>
        <begin position="168"/>
        <end position="314"/>
    </location>
</feature>
<dbReference type="InParanoid" id="A0A0C2WXK3"/>
<feature type="compositionally biased region" description="Low complexity" evidence="2">
    <location>
        <begin position="1"/>
        <end position="13"/>
    </location>
</feature>